<keyword evidence="5 8" id="KW-0378">Hydrolase</keyword>
<dbReference type="InterPro" id="IPR022398">
    <property type="entry name" value="Peptidase_S8_His-AS"/>
</dbReference>
<evidence type="ECO:0000256" key="1">
    <source>
        <dbReference type="ARBA" id="ARBA00011073"/>
    </source>
</evidence>
<dbReference type="CDD" id="cd07489">
    <property type="entry name" value="Peptidases_S8_5"/>
    <property type="match status" value="1"/>
</dbReference>
<dbReference type="Pfam" id="PF02225">
    <property type="entry name" value="PA"/>
    <property type="match status" value="1"/>
</dbReference>
<feature type="active site" description="Charge relay system" evidence="7 8">
    <location>
        <position position="242"/>
    </location>
</feature>
<evidence type="ECO:0000256" key="2">
    <source>
        <dbReference type="ARBA" id="ARBA00022525"/>
    </source>
</evidence>
<dbReference type="PROSITE" id="PS00136">
    <property type="entry name" value="SUBTILASE_ASP"/>
    <property type="match status" value="1"/>
</dbReference>
<dbReference type="SUPFAM" id="SSF52743">
    <property type="entry name" value="Subtilisin-like"/>
    <property type="match status" value="1"/>
</dbReference>
<feature type="active site" description="Charge relay system" evidence="7 8">
    <location>
        <position position="199"/>
    </location>
</feature>
<evidence type="ECO:0000256" key="6">
    <source>
        <dbReference type="ARBA" id="ARBA00022825"/>
    </source>
</evidence>
<evidence type="ECO:0008006" key="15">
    <source>
        <dbReference type="Google" id="ProtNLM"/>
    </source>
</evidence>
<feature type="domain" description="PA" evidence="11">
    <location>
        <begin position="394"/>
        <end position="476"/>
    </location>
</feature>
<keyword evidence="14" id="KW-1185">Reference proteome</keyword>
<dbReference type="Gene3D" id="3.40.50.200">
    <property type="entry name" value="Peptidase S8/S53 domain"/>
    <property type="match status" value="1"/>
</dbReference>
<evidence type="ECO:0000313" key="14">
    <source>
        <dbReference type="Proteomes" id="UP000738325"/>
    </source>
</evidence>
<dbReference type="PRINTS" id="PR00723">
    <property type="entry name" value="SUBTILISIN"/>
</dbReference>
<dbReference type="PROSITE" id="PS51892">
    <property type="entry name" value="SUBTILASE"/>
    <property type="match status" value="1"/>
</dbReference>
<evidence type="ECO:0000259" key="11">
    <source>
        <dbReference type="Pfam" id="PF02225"/>
    </source>
</evidence>
<keyword evidence="2" id="KW-0964">Secreted</keyword>
<feature type="domain" description="C5a peptidase/Subtilisin-like protease SBT2-like Fn3-like" evidence="12">
    <location>
        <begin position="625"/>
        <end position="738"/>
    </location>
</feature>
<dbReference type="SUPFAM" id="SSF52025">
    <property type="entry name" value="PA domain"/>
    <property type="match status" value="1"/>
</dbReference>
<dbReference type="InterPro" id="IPR015500">
    <property type="entry name" value="Peptidase_S8_subtilisin-rel"/>
</dbReference>
<evidence type="ECO:0000256" key="4">
    <source>
        <dbReference type="ARBA" id="ARBA00022729"/>
    </source>
</evidence>
<dbReference type="CDD" id="cd04818">
    <property type="entry name" value="PA_subtilisin_1"/>
    <property type="match status" value="1"/>
</dbReference>
<dbReference type="InterPro" id="IPR051048">
    <property type="entry name" value="Peptidase_S8/S53_subtilisin"/>
</dbReference>
<dbReference type="Pfam" id="PF00082">
    <property type="entry name" value="Peptidase_S8"/>
    <property type="match status" value="1"/>
</dbReference>
<evidence type="ECO:0000256" key="3">
    <source>
        <dbReference type="ARBA" id="ARBA00022670"/>
    </source>
</evidence>
<dbReference type="InterPro" id="IPR010435">
    <property type="entry name" value="C5a/SBT2-like_Fn3"/>
</dbReference>
<keyword evidence="4" id="KW-0732">Signal</keyword>
<dbReference type="GO" id="GO:0006508">
    <property type="term" value="P:proteolysis"/>
    <property type="evidence" value="ECO:0007669"/>
    <property type="project" value="UniProtKB-KW"/>
</dbReference>
<dbReference type="InterPro" id="IPR034187">
    <property type="entry name" value="Peptidases_S8_5"/>
</dbReference>
<comment type="similarity">
    <text evidence="1 8 9">Belongs to the peptidase S8 family.</text>
</comment>
<evidence type="ECO:0000256" key="7">
    <source>
        <dbReference type="PIRSR" id="PIRSR615500-1"/>
    </source>
</evidence>
<evidence type="ECO:0000256" key="8">
    <source>
        <dbReference type="PROSITE-ProRule" id="PRU01240"/>
    </source>
</evidence>
<dbReference type="PROSITE" id="PS00138">
    <property type="entry name" value="SUBTILASE_SER"/>
    <property type="match status" value="1"/>
</dbReference>
<sequence length="894" mass="96532">MPVIHAVPIEKRLQAAPDNTQAPLSVWDFESDIPFFQAFAAAPPSSFLIEFDQPATGVDRQERVRLEKQGEFQEQTAGRLANVAEQHSNFQAFLNDNLNVDYTLRHEFFTLMNGMSIDLQSVPPTQLPHILEQIRSLPGVIKVSPLISLNQPKTVLHGTGFDALAVSPELSTAHEQTGVLNARNNLHLLGKGIKIGIIDTGIDYTHEALGGCYGPRCKVQYGSDFVDPYGSKTPGGYDCVGHGTHVAGIIAGNSTVSNFFGVAPQATLGAYRVFPCTGTSKDDIIIAALEQAYTDGMDIVNLSLGGGSSWANTALSKVAGTLASMGVVVVAAIGNDGELGLEEVSSPSINPSTISVASFEGSGYLANYFEIEGVPDIRIDYFDPDTTNAMGDTTFKVVLPDHDPEGCQQYSKSMEGNVVLIKRGSCTFVKKAEFAQQAGAVGCIFYNNVEGGLHSKSDDPSIHIFGHGITQRQGQLILDQLATSNKASININYKDKKGVFKNEMANQISIFSSWGLGPELELKPDIGAPGGYIYSTVPVNKGSFATMSGTSMATPYIAGSAALLLESEPTIDRKDVLGRLQSYAKPGLYKNTLIPDSVARQGAGMVNIFDAVRGKAFVEPTHLGLNDTLHTKGTYTIALTNHYNSAETFSLTHVPAMSVLGYTPNGQPSDKVNYNETTAEIIFSGGRSVHLESGETRLLEIQFKQPTGLNVESHWIYSGYIRMEPTLNADFPALQVPYAGMLGSYSTVDILDLEEGFPVLLGPTKEGRLMPIISRNGQALGSFPMTRNRIVTLALKISNPLRSLRVFVVDVARKSILGMAPVEGNYLGRTDSVKAKFFVMPWSGRVIDSYGEVFKLPDGDYSLMVIAPKPFSTSSDPDGAKRESWVSPVIRIRQ</sequence>
<organism evidence="13 14">
    <name type="scientific">Dissophora globulifera</name>
    <dbReference type="NCBI Taxonomy" id="979702"/>
    <lineage>
        <taxon>Eukaryota</taxon>
        <taxon>Fungi</taxon>
        <taxon>Fungi incertae sedis</taxon>
        <taxon>Mucoromycota</taxon>
        <taxon>Mortierellomycotina</taxon>
        <taxon>Mortierellomycetes</taxon>
        <taxon>Mortierellales</taxon>
        <taxon>Mortierellaceae</taxon>
        <taxon>Dissophora</taxon>
    </lineage>
</organism>
<dbReference type="Gene3D" id="3.50.30.30">
    <property type="match status" value="1"/>
</dbReference>
<dbReference type="AlphaFoldDB" id="A0A9P6RZ64"/>
<dbReference type="OrthoDB" id="206201at2759"/>
<proteinExistence type="inferred from homology"/>
<dbReference type="PANTHER" id="PTHR43399">
    <property type="entry name" value="SUBTILISIN-RELATED"/>
    <property type="match status" value="1"/>
</dbReference>
<evidence type="ECO:0000256" key="9">
    <source>
        <dbReference type="RuleBase" id="RU003355"/>
    </source>
</evidence>
<keyword evidence="3 8" id="KW-0645">Protease</keyword>
<name>A0A9P6RZ64_9FUNG</name>
<comment type="caution">
    <text evidence="13">The sequence shown here is derived from an EMBL/GenBank/DDBJ whole genome shotgun (WGS) entry which is preliminary data.</text>
</comment>
<accession>A0A9P6RZ64</accession>
<dbReference type="GO" id="GO:0004252">
    <property type="term" value="F:serine-type endopeptidase activity"/>
    <property type="evidence" value="ECO:0007669"/>
    <property type="project" value="UniProtKB-UniRule"/>
</dbReference>
<dbReference type="InterPro" id="IPR046450">
    <property type="entry name" value="PA_dom_sf"/>
</dbReference>
<feature type="active site" description="Charge relay system" evidence="7 8">
    <location>
        <position position="551"/>
    </location>
</feature>
<gene>
    <name evidence="13" type="ORF">BGZ99_004731</name>
</gene>
<dbReference type="InterPro" id="IPR036852">
    <property type="entry name" value="Peptidase_S8/S53_dom_sf"/>
</dbReference>
<reference evidence="13" key="1">
    <citation type="journal article" date="2020" name="Fungal Divers.">
        <title>Resolving the Mortierellaceae phylogeny through synthesis of multi-gene phylogenetics and phylogenomics.</title>
        <authorList>
            <person name="Vandepol N."/>
            <person name="Liber J."/>
            <person name="Desiro A."/>
            <person name="Na H."/>
            <person name="Kennedy M."/>
            <person name="Barry K."/>
            <person name="Grigoriev I.V."/>
            <person name="Miller A.N."/>
            <person name="O'Donnell K."/>
            <person name="Stajich J.E."/>
            <person name="Bonito G."/>
        </authorList>
    </citation>
    <scope>NUCLEOTIDE SEQUENCE</scope>
    <source>
        <strain evidence="13">REB-010B</strain>
    </source>
</reference>
<dbReference type="Pfam" id="PF06280">
    <property type="entry name" value="fn3_5"/>
    <property type="match status" value="1"/>
</dbReference>
<dbReference type="EMBL" id="JAAAIP010000003">
    <property type="protein sequence ID" value="KAG0330361.1"/>
    <property type="molecule type" value="Genomic_DNA"/>
</dbReference>
<dbReference type="PANTHER" id="PTHR43399:SF4">
    <property type="entry name" value="CELL WALL-ASSOCIATED PROTEASE"/>
    <property type="match status" value="1"/>
</dbReference>
<dbReference type="GO" id="GO:0016020">
    <property type="term" value="C:membrane"/>
    <property type="evidence" value="ECO:0007669"/>
    <property type="project" value="InterPro"/>
</dbReference>
<dbReference type="InterPro" id="IPR000209">
    <property type="entry name" value="Peptidase_S8/S53_dom"/>
</dbReference>
<protein>
    <recommendedName>
        <fullName evidence="15">Subtilisin-like protein</fullName>
    </recommendedName>
</protein>
<keyword evidence="6 8" id="KW-0720">Serine protease</keyword>
<evidence type="ECO:0000313" key="13">
    <source>
        <dbReference type="EMBL" id="KAG0330361.1"/>
    </source>
</evidence>
<dbReference type="InterPro" id="IPR023827">
    <property type="entry name" value="Peptidase_S8_Asp-AS"/>
</dbReference>
<dbReference type="InterPro" id="IPR023828">
    <property type="entry name" value="Peptidase_S8_Ser-AS"/>
</dbReference>
<evidence type="ECO:0000259" key="12">
    <source>
        <dbReference type="Pfam" id="PF06280"/>
    </source>
</evidence>
<dbReference type="Proteomes" id="UP000738325">
    <property type="component" value="Unassembled WGS sequence"/>
</dbReference>
<dbReference type="InterPro" id="IPR003137">
    <property type="entry name" value="PA_domain"/>
</dbReference>
<evidence type="ECO:0000256" key="5">
    <source>
        <dbReference type="ARBA" id="ARBA00022801"/>
    </source>
</evidence>
<dbReference type="PROSITE" id="PS00137">
    <property type="entry name" value="SUBTILASE_HIS"/>
    <property type="match status" value="1"/>
</dbReference>
<feature type="domain" description="Peptidase S8/S53" evidence="10">
    <location>
        <begin position="190"/>
        <end position="581"/>
    </location>
</feature>
<evidence type="ECO:0000259" key="10">
    <source>
        <dbReference type="Pfam" id="PF00082"/>
    </source>
</evidence>